<evidence type="ECO:0000313" key="2">
    <source>
        <dbReference type="EMBL" id="MBC9785084.1"/>
    </source>
</evidence>
<accession>A0ABR7T2U2</accession>
<sequence>MKHRVTLSTFLILLVILMMGCNSQDQLTQREIPKPPQPTVTYEGNVVPVAQGTFGWTNVQADYPSPTEIAKYIESVTVKPGAKLKVSFDDKPSDISVNHWNNSHESVKYNIENDTITVPKEEGSYIFEIYCWWMDGDSSYVLKVDVKK</sequence>
<keyword evidence="3" id="KW-1185">Reference proteome</keyword>
<dbReference type="EMBL" id="JACVHF010000010">
    <property type="protein sequence ID" value="MBC9785084.1"/>
    <property type="molecule type" value="Genomic_DNA"/>
</dbReference>
<gene>
    <name evidence="2" type="ORF">H1S01_11250</name>
</gene>
<dbReference type="PROSITE" id="PS51257">
    <property type="entry name" value="PROKAR_LIPOPROTEIN"/>
    <property type="match status" value="1"/>
</dbReference>
<feature type="signal peptide" evidence="1">
    <location>
        <begin position="1"/>
        <end position="23"/>
    </location>
</feature>
<organism evidence="2 3">
    <name type="scientific">Heliobacterium chlorum</name>
    <dbReference type="NCBI Taxonomy" id="2698"/>
    <lineage>
        <taxon>Bacteria</taxon>
        <taxon>Bacillati</taxon>
        <taxon>Bacillota</taxon>
        <taxon>Clostridia</taxon>
        <taxon>Eubacteriales</taxon>
        <taxon>Heliobacteriaceae</taxon>
        <taxon>Heliobacterium</taxon>
    </lineage>
</organism>
<dbReference type="RefSeq" id="WP_188040578.1">
    <property type="nucleotide sequence ID" value="NZ_JACVHF010000010.1"/>
</dbReference>
<protein>
    <recommendedName>
        <fullName evidence="4">Lipoprotein</fullName>
    </recommendedName>
</protein>
<evidence type="ECO:0000256" key="1">
    <source>
        <dbReference type="SAM" id="SignalP"/>
    </source>
</evidence>
<keyword evidence="1" id="KW-0732">Signal</keyword>
<dbReference type="Proteomes" id="UP000617402">
    <property type="component" value="Unassembled WGS sequence"/>
</dbReference>
<comment type="caution">
    <text evidence="2">The sequence shown here is derived from an EMBL/GenBank/DDBJ whole genome shotgun (WGS) entry which is preliminary data.</text>
</comment>
<reference evidence="2 3" key="1">
    <citation type="submission" date="2020-07" db="EMBL/GenBank/DDBJ databases">
        <title>Draft whole-genome sequence of Heliobacterium chlorum DSM 3682, type strain.</title>
        <authorList>
            <person name="Kyndt J.A."/>
            <person name="Meyer T.E."/>
            <person name="Imhoff J.F."/>
        </authorList>
    </citation>
    <scope>NUCLEOTIDE SEQUENCE [LARGE SCALE GENOMIC DNA]</scope>
    <source>
        <strain evidence="2 3">DSM 3682</strain>
    </source>
</reference>
<evidence type="ECO:0000313" key="3">
    <source>
        <dbReference type="Proteomes" id="UP000617402"/>
    </source>
</evidence>
<evidence type="ECO:0008006" key="4">
    <source>
        <dbReference type="Google" id="ProtNLM"/>
    </source>
</evidence>
<feature type="chain" id="PRO_5045675353" description="Lipoprotein" evidence="1">
    <location>
        <begin position="24"/>
        <end position="148"/>
    </location>
</feature>
<name>A0ABR7T2U2_HELCL</name>
<proteinExistence type="predicted"/>